<keyword evidence="3" id="KW-1185">Reference proteome</keyword>
<dbReference type="KEGG" id="bgok:Pr1d_13420"/>
<gene>
    <name evidence="2" type="ORF">Pr1d_13420</name>
</gene>
<dbReference type="OrthoDB" id="287917at2"/>
<dbReference type="InterPro" id="IPR035093">
    <property type="entry name" value="RelE/ParE_toxin_dom_sf"/>
</dbReference>
<dbReference type="EMBL" id="CP042913">
    <property type="protein sequence ID" value="QEG34070.1"/>
    <property type="molecule type" value="Genomic_DNA"/>
</dbReference>
<name>A0A5B9Q8R6_9BACT</name>
<evidence type="ECO:0000313" key="2">
    <source>
        <dbReference type="EMBL" id="QEG34070.1"/>
    </source>
</evidence>
<dbReference type="Pfam" id="PF05016">
    <property type="entry name" value="ParE_toxin"/>
    <property type="match status" value="1"/>
</dbReference>
<dbReference type="InterPro" id="IPR007712">
    <property type="entry name" value="RelE/ParE_toxin"/>
</dbReference>
<dbReference type="AlphaFoldDB" id="A0A5B9Q8R6"/>
<evidence type="ECO:0000313" key="3">
    <source>
        <dbReference type="Proteomes" id="UP000323917"/>
    </source>
</evidence>
<keyword evidence="1" id="KW-1277">Toxin-antitoxin system</keyword>
<protein>
    <submittedName>
        <fullName evidence="2">Plasmid stabilization system protein</fullName>
    </submittedName>
</protein>
<dbReference type="Gene3D" id="3.30.2310.20">
    <property type="entry name" value="RelE-like"/>
    <property type="match status" value="1"/>
</dbReference>
<proteinExistence type="predicted"/>
<accession>A0A5B9Q8R6</accession>
<dbReference type="RefSeq" id="WP_148072765.1">
    <property type="nucleotide sequence ID" value="NZ_CP042913.1"/>
</dbReference>
<dbReference type="Proteomes" id="UP000323917">
    <property type="component" value="Chromosome"/>
</dbReference>
<organism evidence="2 3">
    <name type="scientific">Bythopirellula goksoeyrii</name>
    <dbReference type="NCBI Taxonomy" id="1400387"/>
    <lineage>
        <taxon>Bacteria</taxon>
        <taxon>Pseudomonadati</taxon>
        <taxon>Planctomycetota</taxon>
        <taxon>Planctomycetia</taxon>
        <taxon>Pirellulales</taxon>
        <taxon>Lacipirellulaceae</taxon>
        <taxon>Bythopirellula</taxon>
    </lineage>
</organism>
<reference evidence="2 3" key="1">
    <citation type="submission" date="2019-08" db="EMBL/GenBank/DDBJ databases">
        <title>Deep-cultivation of Planctomycetes and their phenomic and genomic characterization uncovers novel biology.</title>
        <authorList>
            <person name="Wiegand S."/>
            <person name="Jogler M."/>
            <person name="Boedeker C."/>
            <person name="Pinto D."/>
            <person name="Vollmers J."/>
            <person name="Rivas-Marin E."/>
            <person name="Kohn T."/>
            <person name="Peeters S.H."/>
            <person name="Heuer A."/>
            <person name="Rast P."/>
            <person name="Oberbeckmann S."/>
            <person name="Bunk B."/>
            <person name="Jeske O."/>
            <person name="Meyerdierks A."/>
            <person name="Storesund J.E."/>
            <person name="Kallscheuer N."/>
            <person name="Luecker S."/>
            <person name="Lage O.M."/>
            <person name="Pohl T."/>
            <person name="Merkel B.J."/>
            <person name="Hornburger P."/>
            <person name="Mueller R.-W."/>
            <person name="Bruemmer F."/>
            <person name="Labrenz M."/>
            <person name="Spormann A.M."/>
            <person name="Op den Camp H."/>
            <person name="Overmann J."/>
            <person name="Amann R."/>
            <person name="Jetten M.S.M."/>
            <person name="Mascher T."/>
            <person name="Medema M.H."/>
            <person name="Devos D.P."/>
            <person name="Kaster A.-K."/>
            <person name="Ovreas L."/>
            <person name="Rohde M."/>
            <person name="Galperin M.Y."/>
            <person name="Jogler C."/>
        </authorList>
    </citation>
    <scope>NUCLEOTIDE SEQUENCE [LARGE SCALE GENOMIC DNA]</scope>
    <source>
        <strain evidence="2 3">Pr1d</strain>
    </source>
</reference>
<sequence length="74" mass="8439">MMRLIFTEGALADFESILNYIAKDNQSAAVRFGEGLIETCELLEKIPELGVKKKRSQARLTTLHLSRLWSLLPY</sequence>
<evidence type="ECO:0000256" key="1">
    <source>
        <dbReference type="ARBA" id="ARBA00022649"/>
    </source>
</evidence>